<name>A0A2P2PEH8_RHIMU</name>
<protein>
    <submittedName>
        <fullName evidence="1">Uncharacterized protein</fullName>
    </submittedName>
</protein>
<organism evidence="1">
    <name type="scientific">Rhizophora mucronata</name>
    <name type="common">Asiatic mangrove</name>
    <dbReference type="NCBI Taxonomy" id="61149"/>
    <lineage>
        <taxon>Eukaryota</taxon>
        <taxon>Viridiplantae</taxon>
        <taxon>Streptophyta</taxon>
        <taxon>Embryophyta</taxon>
        <taxon>Tracheophyta</taxon>
        <taxon>Spermatophyta</taxon>
        <taxon>Magnoliopsida</taxon>
        <taxon>eudicotyledons</taxon>
        <taxon>Gunneridae</taxon>
        <taxon>Pentapetalae</taxon>
        <taxon>rosids</taxon>
        <taxon>fabids</taxon>
        <taxon>Malpighiales</taxon>
        <taxon>Rhizophoraceae</taxon>
        <taxon>Rhizophora</taxon>
    </lineage>
</organism>
<dbReference type="EMBL" id="GGEC01072605">
    <property type="protein sequence ID" value="MBX53089.1"/>
    <property type="molecule type" value="Transcribed_RNA"/>
</dbReference>
<evidence type="ECO:0000313" key="1">
    <source>
        <dbReference type="EMBL" id="MBX53089.1"/>
    </source>
</evidence>
<accession>A0A2P2PEH8</accession>
<reference evidence="1" key="1">
    <citation type="submission" date="2018-02" db="EMBL/GenBank/DDBJ databases">
        <title>Rhizophora mucronata_Transcriptome.</title>
        <authorList>
            <person name="Meera S.P."/>
            <person name="Sreeshan A."/>
            <person name="Augustine A."/>
        </authorList>
    </citation>
    <scope>NUCLEOTIDE SEQUENCE</scope>
    <source>
        <tissue evidence="1">Leaf</tissue>
    </source>
</reference>
<dbReference type="AlphaFoldDB" id="A0A2P2PEH8"/>
<proteinExistence type="predicted"/>
<sequence length="30" mass="3528">MPPLLSFCFFVLVICVLFSNLYSFVFLLRV</sequence>